<evidence type="ECO:0000256" key="15">
    <source>
        <dbReference type="ARBA" id="ARBA00034463"/>
    </source>
</evidence>
<comment type="similarity">
    <text evidence="3">Belongs to the XPF family.</text>
</comment>
<keyword evidence="10" id="KW-0945">Host-virus interaction</keyword>
<evidence type="ECO:0000313" key="17">
    <source>
        <dbReference type="EMBL" id="QDY51664.1"/>
    </source>
</evidence>
<dbReference type="InterPro" id="IPR042530">
    <property type="entry name" value="EME1/EME2_C"/>
</dbReference>
<dbReference type="SMART" id="SM00891">
    <property type="entry name" value="ERCC4"/>
    <property type="match status" value="1"/>
</dbReference>
<feature type="domain" description="ERCC4" evidence="16">
    <location>
        <begin position="5"/>
        <end position="89"/>
    </location>
</feature>
<gene>
    <name evidence="17" type="ORF">1_49</name>
</gene>
<evidence type="ECO:0000256" key="3">
    <source>
        <dbReference type="ARBA" id="ARBA00010015"/>
    </source>
</evidence>
<dbReference type="GO" id="GO:0048257">
    <property type="term" value="F:3'-flap endonuclease activity"/>
    <property type="evidence" value="ECO:0007669"/>
    <property type="project" value="TreeGrafter"/>
</dbReference>
<evidence type="ECO:0000256" key="1">
    <source>
        <dbReference type="ARBA" id="ARBA00001946"/>
    </source>
</evidence>
<dbReference type="Gene3D" id="3.40.50.10130">
    <property type="match status" value="1"/>
</dbReference>
<dbReference type="EMBL" id="MK250085">
    <property type="protein sequence ID" value="QDY51664.1"/>
    <property type="molecule type" value="Genomic_DNA"/>
</dbReference>
<accession>A0A5B8INY6</accession>
<dbReference type="GO" id="GO:0003677">
    <property type="term" value="F:DNA binding"/>
    <property type="evidence" value="ECO:0007669"/>
    <property type="project" value="InterPro"/>
</dbReference>
<dbReference type="InterPro" id="IPR033309">
    <property type="entry name" value="Mus81"/>
</dbReference>
<dbReference type="InterPro" id="IPR006166">
    <property type="entry name" value="ERCC4_domain"/>
</dbReference>
<dbReference type="GO" id="GO:0052170">
    <property type="term" value="P:symbiont-mediated suppression of host innate immune response"/>
    <property type="evidence" value="ECO:0007669"/>
    <property type="project" value="UniProtKB-KW"/>
</dbReference>
<dbReference type="GO" id="GO:0046872">
    <property type="term" value="F:metal ion binding"/>
    <property type="evidence" value="ECO:0007669"/>
    <property type="project" value="UniProtKB-KW"/>
</dbReference>
<evidence type="ECO:0000256" key="5">
    <source>
        <dbReference type="ARBA" id="ARBA00022722"/>
    </source>
</evidence>
<keyword evidence="7" id="KW-0255">Endonuclease</keyword>
<keyword evidence="10" id="KW-0899">Viral immunoevasion</keyword>
<dbReference type="PANTHER" id="PTHR13451">
    <property type="entry name" value="CLASS II CROSSOVER JUNCTION ENDONUCLEASE MUS81"/>
    <property type="match status" value="1"/>
</dbReference>
<proteinExistence type="inferred from homology"/>
<dbReference type="InterPro" id="IPR011335">
    <property type="entry name" value="Restrct_endonuc-II-like"/>
</dbReference>
<keyword evidence="6" id="KW-0479">Metal-binding</keyword>
<keyword evidence="5" id="KW-0540">Nuclease</keyword>
<keyword evidence="10" id="KW-1090">Inhibition of host innate immune response by virus</keyword>
<keyword evidence="9" id="KW-0378">Hydrolase</keyword>
<keyword evidence="11" id="KW-0460">Magnesium</keyword>
<reference evidence="17" key="1">
    <citation type="submission" date="2018-11" db="EMBL/GenBank/DDBJ databases">
        <title>A distinct lineage of giant viruses engineers rhodopsin photosystems in predatory marine eukaryotes.</title>
        <authorList>
            <person name="Needham D.M."/>
            <person name="Yoshizawa S."/>
            <person name="Hosaka T."/>
            <person name="Poirier C."/>
            <person name="Choi C.-J."/>
            <person name="Hehenberger E."/>
            <person name="Irwin N.A.T."/>
            <person name="Wilken S."/>
            <person name="Yung C.-M."/>
            <person name="Bachy C."/>
            <person name="Kurihara R."/>
            <person name="Nakajima Y."/>
            <person name="Kojima K."/>
            <person name="Kimura-Someya T."/>
            <person name="Leonard G."/>
            <person name="Malmstrom R.R."/>
            <person name="Mende D."/>
            <person name="Olson D.K."/>
            <person name="Sudo Y."/>
            <person name="Sudek S."/>
            <person name="Richards T.A."/>
            <person name="DeLong E.F."/>
            <person name="Keeling P.J."/>
            <person name="Santoro A.E."/>
            <person name="Shirouzu M."/>
            <person name="Iwasaki W."/>
            <person name="Worden A.Z."/>
        </authorList>
    </citation>
    <scope>NUCLEOTIDE SEQUENCE</scope>
</reference>
<comment type="function">
    <text evidence="15">Plays a role in the inhibition of type I interferon signaling pathway. Mechanistically, specifically interacts with 2',3'-cGAMP and cleaves it via its phosphodiesterase activity. In turn, prevents 2',3'-cGAMP interaction with host ER-resident STING1 leading to inhibition of downstream signaling pathway and type I interferon production.</text>
</comment>
<evidence type="ECO:0000256" key="7">
    <source>
        <dbReference type="ARBA" id="ARBA00022759"/>
    </source>
</evidence>
<dbReference type="SUPFAM" id="SSF52980">
    <property type="entry name" value="Restriction endonuclease-like"/>
    <property type="match status" value="1"/>
</dbReference>
<evidence type="ECO:0000256" key="4">
    <source>
        <dbReference type="ARBA" id="ARBA00015502"/>
    </source>
</evidence>
<protein>
    <recommendedName>
        <fullName evidence="4">ERCC4 domain-containing protein EP364R</fullName>
    </recommendedName>
</protein>
<comment type="similarity">
    <text evidence="2">Belongs to the asfivirus EP364R family.</text>
</comment>
<dbReference type="GO" id="GO:0000727">
    <property type="term" value="P:double-strand break repair via break-induced replication"/>
    <property type="evidence" value="ECO:0007669"/>
    <property type="project" value="TreeGrafter"/>
</dbReference>
<evidence type="ECO:0000256" key="14">
    <source>
        <dbReference type="ARBA" id="ARBA00023258"/>
    </source>
</evidence>
<dbReference type="Pfam" id="PF21292">
    <property type="entry name" value="EME1-MUS81_C"/>
    <property type="match status" value="1"/>
</dbReference>
<dbReference type="PANTHER" id="PTHR13451:SF0">
    <property type="entry name" value="CROSSOVER JUNCTION ENDONUCLEASE MUS81"/>
    <property type="match status" value="1"/>
</dbReference>
<dbReference type="Pfam" id="PF02732">
    <property type="entry name" value="ERCC4"/>
    <property type="match status" value="1"/>
</dbReference>
<evidence type="ECO:0000256" key="8">
    <source>
        <dbReference type="ARBA" id="ARBA00022763"/>
    </source>
</evidence>
<name>A0A5B8INY6_9VIRU</name>
<evidence type="ECO:0000256" key="12">
    <source>
        <dbReference type="ARBA" id="ARBA00023172"/>
    </source>
</evidence>
<comment type="cofactor">
    <cofactor evidence="1">
        <name>Mg(2+)</name>
        <dbReference type="ChEBI" id="CHEBI:18420"/>
    </cofactor>
</comment>
<organism evidence="17">
    <name type="scientific">Mimiviridae sp. ChoanoV1</name>
    <dbReference type="NCBI Taxonomy" id="2596887"/>
    <lineage>
        <taxon>Viruses</taxon>
        <taxon>Varidnaviria</taxon>
        <taxon>Bamfordvirae</taxon>
        <taxon>Nucleocytoviricota</taxon>
        <taxon>Megaviricetes</taxon>
        <taxon>Imitervirales</taxon>
        <taxon>Schizomimiviridae</taxon>
    </lineage>
</organism>
<evidence type="ECO:0000259" key="16">
    <source>
        <dbReference type="SMART" id="SM00891"/>
    </source>
</evidence>
<dbReference type="GO" id="GO:0039502">
    <property type="term" value="P:symbiont-mediated suppression of host type I interferon-mediated signaling pathway"/>
    <property type="evidence" value="ECO:0007669"/>
    <property type="project" value="UniProtKB-KW"/>
</dbReference>
<keyword evidence="12" id="KW-0233">DNA recombination</keyword>
<dbReference type="GO" id="GO:0048476">
    <property type="term" value="C:Holliday junction resolvase complex"/>
    <property type="evidence" value="ECO:0007669"/>
    <property type="project" value="TreeGrafter"/>
</dbReference>
<evidence type="ECO:0000256" key="9">
    <source>
        <dbReference type="ARBA" id="ARBA00022801"/>
    </source>
</evidence>
<sequence length="247" mass="29254">MSKFILEIDYREKCLKDYFEPKSYCNIVNLTLGDIVIKYQNNIILLIERKTTKDLAASIRDGRHKEQKYRLMNSNLNPKNILFLIEGELKDMVHGKVDKKTLQGSIINTMFRDGLNVYRTEDIEETIYFIERIMDKIKKDRKCVANLVEEIVEPNIDYLDTKVLTKKKCLTPEVYNQFVLLQIPGVSKVFVETILQKYYSIKKIIQEYNNLETEKEKENLFTDLELIGKKRKIGKVISKRIYEFLDF</sequence>
<evidence type="ECO:0000256" key="13">
    <source>
        <dbReference type="ARBA" id="ARBA00023204"/>
    </source>
</evidence>
<evidence type="ECO:0000256" key="10">
    <source>
        <dbReference type="ARBA" id="ARBA00022830"/>
    </source>
</evidence>
<dbReference type="Gene3D" id="1.10.150.670">
    <property type="entry name" value="Crossover junction endonuclease EME1, DNA-binding domain"/>
    <property type="match status" value="1"/>
</dbReference>
<evidence type="ECO:0000256" key="6">
    <source>
        <dbReference type="ARBA" id="ARBA00022723"/>
    </source>
</evidence>
<keyword evidence="13" id="KW-0234">DNA repair</keyword>
<evidence type="ECO:0000256" key="2">
    <source>
        <dbReference type="ARBA" id="ARBA00008322"/>
    </source>
</evidence>
<keyword evidence="14" id="KW-0922">Interferon antiviral system evasion</keyword>
<dbReference type="GO" id="GO:0008821">
    <property type="term" value="F:crossover junction DNA endonuclease activity"/>
    <property type="evidence" value="ECO:0007669"/>
    <property type="project" value="InterPro"/>
</dbReference>
<evidence type="ECO:0000256" key="11">
    <source>
        <dbReference type="ARBA" id="ARBA00022842"/>
    </source>
</evidence>
<keyword evidence="8" id="KW-0227">DNA damage</keyword>
<dbReference type="GO" id="GO:0006308">
    <property type="term" value="P:DNA catabolic process"/>
    <property type="evidence" value="ECO:0007669"/>
    <property type="project" value="InterPro"/>
</dbReference>
<keyword evidence="10" id="KW-1114">Inhibition of host interferon signaling pathway by virus</keyword>